<dbReference type="InterPro" id="IPR032086">
    <property type="entry name" value="DUF4813"/>
</dbReference>
<organism evidence="3 4">
    <name type="scientific">Bactrocera dorsalis</name>
    <name type="common">Oriental fruit fly</name>
    <name type="synonym">Dacus dorsalis</name>
    <dbReference type="NCBI Taxonomy" id="27457"/>
    <lineage>
        <taxon>Eukaryota</taxon>
        <taxon>Metazoa</taxon>
        <taxon>Ecdysozoa</taxon>
        <taxon>Arthropoda</taxon>
        <taxon>Hexapoda</taxon>
        <taxon>Insecta</taxon>
        <taxon>Pterygota</taxon>
        <taxon>Neoptera</taxon>
        <taxon>Endopterygota</taxon>
        <taxon>Diptera</taxon>
        <taxon>Brachycera</taxon>
        <taxon>Muscomorpha</taxon>
        <taxon>Tephritoidea</taxon>
        <taxon>Tephritidae</taxon>
        <taxon>Bactrocera</taxon>
        <taxon>Bactrocera</taxon>
    </lineage>
</organism>
<dbReference type="GeneID" id="105232165"/>
<feature type="compositionally biased region" description="Pro residues" evidence="1">
    <location>
        <begin position="391"/>
        <end position="400"/>
    </location>
</feature>
<accession>A0ABM3JMS9</accession>
<feature type="chain" id="PRO_5047357586" evidence="2">
    <location>
        <begin position="30"/>
        <end position="523"/>
    </location>
</feature>
<feature type="region of interest" description="Disordered" evidence="1">
    <location>
        <begin position="339"/>
        <end position="401"/>
    </location>
</feature>
<feature type="compositionally biased region" description="Polar residues" evidence="1">
    <location>
        <begin position="89"/>
        <end position="118"/>
    </location>
</feature>
<gene>
    <name evidence="4" type="primary">LOC105232165</name>
</gene>
<feature type="compositionally biased region" description="Low complexity" evidence="1">
    <location>
        <begin position="350"/>
        <end position="360"/>
    </location>
</feature>
<keyword evidence="3" id="KW-1185">Reference proteome</keyword>
<dbReference type="RefSeq" id="XP_049310536.1">
    <property type="nucleotide sequence ID" value="XM_049454579.1"/>
</dbReference>
<feature type="compositionally biased region" description="Low complexity" evidence="1">
    <location>
        <begin position="370"/>
        <end position="390"/>
    </location>
</feature>
<dbReference type="Pfam" id="PF16072">
    <property type="entry name" value="DUF4813"/>
    <property type="match status" value="2"/>
</dbReference>
<dbReference type="Proteomes" id="UP001652620">
    <property type="component" value="Chromosome 4"/>
</dbReference>
<feature type="signal peptide" evidence="2">
    <location>
        <begin position="1"/>
        <end position="29"/>
    </location>
</feature>
<feature type="compositionally biased region" description="Polar residues" evidence="1">
    <location>
        <begin position="33"/>
        <end position="65"/>
    </location>
</feature>
<keyword evidence="2" id="KW-0732">Signal</keyword>
<evidence type="ECO:0000313" key="4">
    <source>
        <dbReference type="RefSeq" id="XP_049310536.1"/>
    </source>
</evidence>
<evidence type="ECO:0000256" key="1">
    <source>
        <dbReference type="SAM" id="MobiDB-lite"/>
    </source>
</evidence>
<dbReference type="PANTHER" id="PTHR38572:SF1">
    <property type="entry name" value="BCDNA.GH07269-RELATED"/>
    <property type="match status" value="1"/>
</dbReference>
<sequence length="523" mass="51085">MAKEVKVNCASVAIFAILLLTQNLGCSEAKRVLSSNRKSNSGRTPSSGHVTKSYPTQSSAGNSHSDLAKLSYSGYNSAPNRPASAAGSGATNTQPIGWNVPKSQGSPASGTNVHTPITATNTQGVQSSYPGATYNSPGAIPAGATYHSPGSVPAGATYYSPGSVPAGATYHSPGALPAGATYHSPGALPAGATYHSPGSYPVGGNPYSSPGHMPANGGYYPAGGSQYPSAGVPAGATYVAPGAALPPGAVLYSSPPQQTSSGLGFGSGLAAGAIGGAILGHVLTPTHTRVESAPAASAGQPGSADDKIIIINNGPPGSVTTTNAAGATVITTGVVGENATQPMPAPAPAAAPADPAIPNVPLAPIGDNNAAQPTPAPGAAPAGSAAAAAPQPAPEQPPPGGIICVPVRVNETDAADSSKMTEVEKIACYPAPPPPPPAPVNGAEMNGTAPVMPPASEGSAPLAPMSPVTAASQQLQANPTQAPLLPDNASVKTSGAGAWLNYAACNSMTTVLLPLFVAFFGLH</sequence>
<proteinExistence type="predicted"/>
<evidence type="ECO:0000313" key="3">
    <source>
        <dbReference type="Proteomes" id="UP001652620"/>
    </source>
</evidence>
<protein>
    <submittedName>
        <fullName evidence="4">Uncharacterized protein Rv2082</fullName>
    </submittedName>
</protein>
<reference evidence="4" key="1">
    <citation type="submission" date="2025-08" db="UniProtKB">
        <authorList>
            <consortium name="RefSeq"/>
        </authorList>
    </citation>
    <scope>IDENTIFICATION</scope>
    <source>
        <tissue evidence="4">Adult</tissue>
    </source>
</reference>
<feature type="region of interest" description="Disordered" evidence="1">
    <location>
        <begin position="32"/>
        <end position="118"/>
    </location>
</feature>
<name>A0ABM3JMS9_BACDO</name>
<evidence type="ECO:0000256" key="2">
    <source>
        <dbReference type="SAM" id="SignalP"/>
    </source>
</evidence>
<dbReference type="PANTHER" id="PTHR38572">
    <property type="entry name" value="BCDNA.GH07269-RELATED"/>
    <property type="match status" value="1"/>
</dbReference>